<name>A0A2X2SMQ1_CAPOC</name>
<dbReference type="PANTHER" id="PTHR12526:SF630">
    <property type="entry name" value="GLYCOSYLTRANSFERASE"/>
    <property type="match status" value="1"/>
</dbReference>
<dbReference type="EMBL" id="UARG01000026">
    <property type="protein sequence ID" value="SQA94376.1"/>
    <property type="molecule type" value="Genomic_DNA"/>
</dbReference>
<dbReference type="Gene3D" id="3.40.50.2000">
    <property type="entry name" value="Glycogen Phosphorylase B"/>
    <property type="match status" value="1"/>
</dbReference>
<feature type="domain" description="Glycosyl transferase family 1" evidence="1">
    <location>
        <begin position="39"/>
        <end position="193"/>
    </location>
</feature>
<dbReference type="PANTHER" id="PTHR12526">
    <property type="entry name" value="GLYCOSYLTRANSFERASE"/>
    <property type="match status" value="1"/>
</dbReference>
<gene>
    <name evidence="2" type="primary">tagE_2</name>
    <name evidence="2" type="ORF">NCTC11546_02546</name>
</gene>
<dbReference type="Pfam" id="PF00534">
    <property type="entry name" value="Glycos_transf_1"/>
    <property type="match status" value="1"/>
</dbReference>
<dbReference type="EC" id="2.4.1.52" evidence="2"/>
<organism evidence="2 3">
    <name type="scientific">Capnocytophaga ochracea</name>
    <dbReference type="NCBI Taxonomy" id="1018"/>
    <lineage>
        <taxon>Bacteria</taxon>
        <taxon>Pseudomonadati</taxon>
        <taxon>Bacteroidota</taxon>
        <taxon>Flavobacteriia</taxon>
        <taxon>Flavobacteriales</taxon>
        <taxon>Flavobacteriaceae</taxon>
        <taxon>Capnocytophaga</taxon>
    </lineage>
</organism>
<keyword evidence="2" id="KW-0808">Transferase</keyword>
<dbReference type="SUPFAM" id="SSF53756">
    <property type="entry name" value="UDP-Glycosyltransferase/glycogen phosphorylase"/>
    <property type="match status" value="1"/>
</dbReference>
<evidence type="ECO:0000313" key="3">
    <source>
        <dbReference type="Proteomes" id="UP000249891"/>
    </source>
</evidence>
<dbReference type="Proteomes" id="UP000249891">
    <property type="component" value="Unassembled WGS sequence"/>
</dbReference>
<dbReference type="AlphaFoldDB" id="A0A2X2SMQ1"/>
<sequence length="218" mass="24878">MLCEAYKDELTQALQLTDNHKLKAISTPIPSVSTPYSFQKENVLLYVGRMSYKDKRVDRLVSIWEMIYEQFPDWQFFLVGDGKELPKLRAMVEERSLPRITFVGKTDDIYPYYNKAAIFCLSSQMEGQGTVLMEAQQAGVIPIAFDCSAGVRGILAPNGVNGILVKPFDMNDYAHQLSELMHNASLRNKIQQNILPKANDYSIETIVKQWDELFKTIL</sequence>
<protein>
    <submittedName>
        <fullName evidence="2">Probable poly(Glycerol-phosphate) alpha-glucosyltransferase</fullName>
        <ecNumber evidence="2">2.4.1.52</ecNumber>
    </submittedName>
</protein>
<dbReference type="GO" id="GO:0047265">
    <property type="term" value="F:poly(glycerol-phosphate) alpha-glucosyltransferase activity"/>
    <property type="evidence" value="ECO:0007669"/>
    <property type="project" value="UniProtKB-EC"/>
</dbReference>
<dbReference type="InterPro" id="IPR001296">
    <property type="entry name" value="Glyco_trans_1"/>
</dbReference>
<reference evidence="2 3" key="1">
    <citation type="submission" date="2018-06" db="EMBL/GenBank/DDBJ databases">
        <authorList>
            <consortium name="Pathogen Informatics"/>
            <person name="Doyle S."/>
        </authorList>
    </citation>
    <scope>NUCLEOTIDE SEQUENCE [LARGE SCALE GENOMIC DNA]</scope>
    <source>
        <strain evidence="2 3">NCTC11546</strain>
    </source>
</reference>
<evidence type="ECO:0000313" key="2">
    <source>
        <dbReference type="EMBL" id="SQA94376.1"/>
    </source>
</evidence>
<proteinExistence type="predicted"/>
<accession>A0A2X2SMQ1</accession>
<evidence type="ECO:0000259" key="1">
    <source>
        <dbReference type="Pfam" id="PF00534"/>
    </source>
</evidence>
<keyword evidence="2" id="KW-0328">Glycosyltransferase</keyword>